<protein>
    <submittedName>
        <fullName evidence="1">Uncharacterized protein</fullName>
    </submittedName>
</protein>
<name>A0AA48WCV5_9BURK</name>
<gene>
    <name evidence="1" type="ORF">IV454_00810</name>
</gene>
<organism evidence="1 2">
    <name type="scientific">Massilia antarctica</name>
    <dbReference type="NCBI Taxonomy" id="2765360"/>
    <lineage>
        <taxon>Bacteria</taxon>
        <taxon>Pseudomonadati</taxon>
        <taxon>Pseudomonadota</taxon>
        <taxon>Betaproteobacteria</taxon>
        <taxon>Burkholderiales</taxon>
        <taxon>Oxalobacteraceae</taxon>
        <taxon>Telluria group</taxon>
        <taxon>Massilia</taxon>
    </lineage>
</organism>
<accession>A0AA48WCV5</accession>
<dbReference type="EMBL" id="CP065053">
    <property type="protein sequence ID" value="QPI50216.1"/>
    <property type="molecule type" value="Genomic_DNA"/>
</dbReference>
<sequence>MDVKKLIARGEFFYADCIAINSSQIVGYEIKNHKIAIDYQIPVDISDLTDVFPNFSVEMGESTYVGGEAASHGSCGFFYKKTQDVLNWALVSTESNPFINVEVHQESVRFLTSSGFTWIVPGDNIKAVYIERSI</sequence>
<evidence type="ECO:0000313" key="1">
    <source>
        <dbReference type="EMBL" id="QPI50216.1"/>
    </source>
</evidence>
<dbReference type="Proteomes" id="UP000662888">
    <property type="component" value="Chromosome"/>
</dbReference>
<keyword evidence="2" id="KW-1185">Reference proteome</keyword>
<dbReference type="RefSeq" id="WP_206089772.1">
    <property type="nucleotide sequence ID" value="NZ_CP065053.1"/>
</dbReference>
<reference evidence="1 2" key="1">
    <citation type="submission" date="2020-11" db="EMBL/GenBank/DDBJ databases">
        <authorList>
            <person name="Sun Q."/>
        </authorList>
    </citation>
    <scope>NUCLEOTIDE SEQUENCE [LARGE SCALE GENOMIC DNA]</scope>
    <source>
        <strain evidence="1 2">P8398</strain>
    </source>
</reference>
<evidence type="ECO:0000313" key="2">
    <source>
        <dbReference type="Proteomes" id="UP000662888"/>
    </source>
</evidence>
<proteinExistence type="predicted"/>